<dbReference type="InterPro" id="IPR007941">
    <property type="entry name" value="DUF726"/>
</dbReference>
<dbReference type="Pfam" id="PF05277">
    <property type="entry name" value="DUF726"/>
    <property type="match status" value="1"/>
</dbReference>
<dbReference type="Proteomes" id="UP000039046">
    <property type="component" value="Unassembled WGS sequence"/>
</dbReference>
<sequence length="659" mass="72438">MARGSRSSAQTQRRPTDLTSIISVAERNDLVALASEISEKMLKDITDVFDSPSLPLQELTNVDDHFHCMSLALHNHRRRQQQDYNKSKQSIEKGWQPRHQNYSCDAVNVVKAQSATPQLAELQKEAVTFFRKWQTSTLQKIRDITVSPPSVNLASASEGQRGRPSRGSLRGRGGRGGVQGPPAPRTVDQETLSLATGPLRIPSPPVDSTLARHYPPTANPLWTTSLQKRKLYHHIVLLSLISSNEYSANAHIFISNLASSLNLPSELCRIDEVRLARGLAQTAMDVAPEVAAVQKEENKNNKRWKFSLGVASNSVPRLASTLTAVGVGTLQGGYGLPATAAAGLLGSMSDNGLAIGALFGFNPSKPLDKTIEGFGREVQDFALNIRTPLGTAEYTDSRQVPANQRRLRLIIAISGFLLEEDDVDTPWMNFDDNIELYTVRWEVAALQSLGSSLATVIKSRAWKVAKEAIAAETVFNSLIHSRWPVGLLKISKIVDNPWSVGMVRAEKAGSVLADAIIRHKVQGDRPVSLIGYSLAARAIYACLMILAERRQFGAIDSVVLMGTPAPSESKVWLTLKSVVAGRLVNVYSEQDYILGFLYRTSNIHYGVAGLQDVQGANGVENYRVPRLDHGHLSYLRMAPKILRDLNWDDLKPPVTRRGR</sequence>
<dbReference type="AlphaFoldDB" id="A0A0A1T8A0"/>
<feature type="region of interest" description="Disordered" evidence="6">
    <location>
        <begin position="77"/>
        <end position="97"/>
    </location>
</feature>
<keyword evidence="5" id="KW-0472">Membrane</keyword>
<dbReference type="STRING" id="1531966.A0A0A1T8A0"/>
<evidence type="ECO:0000256" key="5">
    <source>
        <dbReference type="ARBA" id="ARBA00023136"/>
    </source>
</evidence>
<proteinExistence type="inferred from homology"/>
<protein>
    <recommendedName>
        <fullName evidence="9">DUF726 domain-containing protein</fullName>
    </recommendedName>
</protein>
<comment type="subcellular location">
    <subcellularLocation>
        <location evidence="1">Membrane</location>
        <topology evidence="1">Multi-pass membrane protein</topology>
    </subcellularLocation>
</comment>
<evidence type="ECO:0000313" key="7">
    <source>
        <dbReference type="EMBL" id="CEJ81574.1"/>
    </source>
</evidence>
<dbReference type="PANTHER" id="PTHR17920:SF22">
    <property type="entry name" value="DUF726 DOMAIN PROTEIN (AFU_ORTHOLOGUE AFUA_2G12860)"/>
    <property type="match status" value="1"/>
</dbReference>
<keyword evidence="3" id="KW-0812">Transmembrane</keyword>
<gene>
    <name evidence="7" type="ORF">VHEMI01695</name>
</gene>
<evidence type="ECO:0008006" key="9">
    <source>
        <dbReference type="Google" id="ProtNLM"/>
    </source>
</evidence>
<feature type="compositionally biased region" description="Gly residues" evidence="6">
    <location>
        <begin position="170"/>
        <end position="179"/>
    </location>
</feature>
<dbReference type="SUPFAM" id="SSF53474">
    <property type="entry name" value="alpha/beta-Hydrolases"/>
    <property type="match status" value="1"/>
</dbReference>
<evidence type="ECO:0000256" key="6">
    <source>
        <dbReference type="SAM" id="MobiDB-lite"/>
    </source>
</evidence>
<evidence type="ECO:0000256" key="2">
    <source>
        <dbReference type="ARBA" id="ARBA00009824"/>
    </source>
</evidence>
<dbReference type="OrthoDB" id="277931at2759"/>
<dbReference type="PANTHER" id="PTHR17920">
    <property type="entry name" value="TRANSMEMBRANE AND COILED-COIL DOMAIN-CONTAINING PROTEIN 4 TMCO4"/>
    <property type="match status" value="1"/>
</dbReference>
<accession>A0A0A1T8A0</accession>
<evidence type="ECO:0000256" key="4">
    <source>
        <dbReference type="ARBA" id="ARBA00022989"/>
    </source>
</evidence>
<keyword evidence="8" id="KW-1185">Reference proteome</keyword>
<organism evidence="7 8">
    <name type="scientific">[Torrubiella] hemipterigena</name>
    <dbReference type="NCBI Taxonomy" id="1531966"/>
    <lineage>
        <taxon>Eukaryota</taxon>
        <taxon>Fungi</taxon>
        <taxon>Dikarya</taxon>
        <taxon>Ascomycota</taxon>
        <taxon>Pezizomycotina</taxon>
        <taxon>Sordariomycetes</taxon>
        <taxon>Hypocreomycetidae</taxon>
        <taxon>Hypocreales</taxon>
        <taxon>Clavicipitaceae</taxon>
        <taxon>Clavicipitaceae incertae sedis</taxon>
        <taxon>'Torrubiella' clade</taxon>
    </lineage>
</organism>
<comment type="similarity">
    <text evidence="2">Belongs to the TMCO4 family.</text>
</comment>
<evidence type="ECO:0000256" key="3">
    <source>
        <dbReference type="ARBA" id="ARBA00022692"/>
    </source>
</evidence>
<dbReference type="GO" id="GO:0016020">
    <property type="term" value="C:membrane"/>
    <property type="evidence" value="ECO:0007669"/>
    <property type="project" value="UniProtKB-SubCell"/>
</dbReference>
<feature type="region of interest" description="Disordered" evidence="6">
    <location>
        <begin position="150"/>
        <end position="186"/>
    </location>
</feature>
<name>A0A0A1T8A0_9HYPO</name>
<evidence type="ECO:0000313" key="8">
    <source>
        <dbReference type="Proteomes" id="UP000039046"/>
    </source>
</evidence>
<keyword evidence="4" id="KW-1133">Transmembrane helix</keyword>
<dbReference type="HOGENOM" id="CLU_007407_1_0_1"/>
<dbReference type="InterPro" id="IPR029058">
    <property type="entry name" value="AB_hydrolase_fold"/>
</dbReference>
<evidence type="ECO:0000256" key="1">
    <source>
        <dbReference type="ARBA" id="ARBA00004141"/>
    </source>
</evidence>
<reference evidence="7 8" key="1">
    <citation type="journal article" date="2015" name="Genome Announc.">
        <title>Draft Genome Sequence and Gene Annotation of the Entomopathogenic Fungus Verticillium hemipterigenum.</title>
        <authorList>
            <person name="Horn F."/>
            <person name="Habel A."/>
            <person name="Scharf D.H."/>
            <person name="Dworschak J."/>
            <person name="Brakhage A.A."/>
            <person name="Guthke R."/>
            <person name="Hertweck C."/>
            <person name="Linde J."/>
        </authorList>
    </citation>
    <scope>NUCLEOTIDE SEQUENCE [LARGE SCALE GENOMIC DNA]</scope>
</reference>
<dbReference type="EMBL" id="CDHN01000001">
    <property type="protein sequence ID" value="CEJ81574.1"/>
    <property type="molecule type" value="Genomic_DNA"/>
</dbReference>